<evidence type="ECO:0000313" key="19">
    <source>
        <dbReference type="Proteomes" id="UP000563524"/>
    </source>
</evidence>
<keyword evidence="9" id="KW-0234">DNA repair</keyword>
<keyword evidence="6" id="KW-0269">Exonuclease</keyword>
<evidence type="ECO:0000256" key="14">
    <source>
        <dbReference type="ARBA" id="ARBA00048988"/>
    </source>
</evidence>
<keyword evidence="7 15" id="KW-0067">ATP-binding</keyword>
<dbReference type="PANTHER" id="PTHR11070:SF2">
    <property type="entry name" value="ATP-DEPENDENT DNA HELICASE SRS2"/>
    <property type="match status" value="1"/>
</dbReference>
<dbReference type="Pfam" id="PF12705">
    <property type="entry name" value="PDDEXK_1"/>
    <property type="match status" value="1"/>
</dbReference>
<evidence type="ECO:0000256" key="13">
    <source>
        <dbReference type="ARBA" id="ARBA00034923"/>
    </source>
</evidence>
<sequence>MADGFDGPKDPLSSTLAIQLAVSDPAASAWVSANAGSGKTHVLIQRVTRLLLEEVAPARIVCITYTKAAAAEMADRLFHTLGAWALMPDEELRASLAGVVGIAAADALPEGRLAAARRLFARALETPGGLKIQTIHSFCESVLRRFPAEAGLLPGFTVLEEAEAAARLEAIVDGLAEEALAEDPILLSAFDTLGAVYDASAGRFQKGLYGVLSDLASKRGRLADAHAEAGGLDGFVRALHGRHGLDGHETEESFDRRLSETCDVAFLREVCGVFATRQKTALALSEALAPVLETGALTLSACELLVFTQAGERRKGYPGDAPSRKLVAGFEEGWDRFADAVAEAREARTALRFCQVNAALHRLGAEVARRYAGVKAQGGLLDFDDLIERTVRLIDGTSNAWVLYKLDQGIAHVLLDEAQDTGALQWAVIERLTEEFFVGEGAGDAVRTLFVVGDEKQSIYSFQGADADLFEEKRAALKTRTPEGHRFNDASLFLSFRSTRPVLEFVDAAMLDGEGKPLVGTEYERHESRHPVLHGRVELWPPIVRPDKETGEAWAAPVDEVGVADPRRVLAEAICTEIKSWIGTEELANPRRKVAPGDVLILCQTRGPQFQEIVRALAAHRIPAEGADKVRMKDDVAVRDLLALMRFCANEGDCLSLAEVLKSPFWNVTEDELFALAYGRGPKRLWTVVREKAEGADKLAAKCRLAAEEINAARRAGQERGAFALLSCVLERGAPTGRQRIARRLGHVSDEAVEELLNEALDWELKHPRTVAGFLGHVERADGEVKKEQGAAGDAVRVMTVHGAKGLQAPIVILADAVDLKDTGSAFRRNPLVELGNVENGTFRPEPGCLVCCPRKEDATRGYLAARDHADGRRREEYRRLFYVAATRAAERLYVCGTDRRGRKDDAPLDECDWHALATHAFGKLPQHHQRTREAGWGGTILVYEHGSHGEAKERPAVVAPEVAPPAWLHDPAPAERAERVVAPSRLGAEGEADDTPAYPPRVPGQAASPYLRGTALHHLLERLPEVAPERRRAVGRQLLARDAASAADAEREVWLSEALAVLEDPAFAAVFGAGSRAEVPVQGRVGGKLYAGQIDRLLVTETEVLIVDFKSNRPPPERVEDVAPAYLAQLGAYAALIEKVYPGRAVRTALLWTYAPRLMPVPSELLTATLA</sequence>
<dbReference type="SUPFAM" id="SSF52540">
    <property type="entry name" value="P-loop containing nucleoside triphosphate hydrolases"/>
    <property type="match status" value="1"/>
</dbReference>
<keyword evidence="1" id="KW-0540">Nuclease</keyword>
<evidence type="ECO:0000256" key="1">
    <source>
        <dbReference type="ARBA" id="ARBA00022722"/>
    </source>
</evidence>
<accession>A0A840HZX6</accession>
<dbReference type="GO" id="GO:0000725">
    <property type="term" value="P:recombinational repair"/>
    <property type="evidence" value="ECO:0007669"/>
    <property type="project" value="TreeGrafter"/>
</dbReference>
<dbReference type="InterPro" id="IPR014151">
    <property type="entry name" value="DNA_helicase_AddA"/>
</dbReference>
<feature type="domain" description="UvrD-like helicase ATP-binding" evidence="16">
    <location>
        <begin position="12"/>
        <end position="499"/>
    </location>
</feature>
<dbReference type="GO" id="GO:0003677">
    <property type="term" value="F:DNA binding"/>
    <property type="evidence" value="ECO:0007669"/>
    <property type="project" value="UniProtKB-KW"/>
</dbReference>
<dbReference type="PROSITE" id="PS51217">
    <property type="entry name" value="UVRD_HELICASE_CTER"/>
    <property type="match status" value="1"/>
</dbReference>
<evidence type="ECO:0000256" key="5">
    <source>
        <dbReference type="ARBA" id="ARBA00022806"/>
    </source>
</evidence>
<organism evidence="18 19">
    <name type="scientific">Parvularcula dongshanensis</name>
    <dbReference type="NCBI Taxonomy" id="1173995"/>
    <lineage>
        <taxon>Bacteria</taxon>
        <taxon>Pseudomonadati</taxon>
        <taxon>Pseudomonadota</taxon>
        <taxon>Alphaproteobacteria</taxon>
        <taxon>Parvularculales</taxon>
        <taxon>Parvularculaceae</taxon>
        <taxon>Parvularcula</taxon>
    </lineage>
</organism>
<keyword evidence="4 15" id="KW-0378">Hydrolase</keyword>
<dbReference type="GO" id="GO:0005829">
    <property type="term" value="C:cytosol"/>
    <property type="evidence" value="ECO:0007669"/>
    <property type="project" value="TreeGrafter"/>
</dbReference>
<keyword evidence="3" id="KW-0227">DNA damage</keyword>
<dbReference type="InterPro" id="IPR011335">
    <property type="entry name" value="Restrct_endonuc-II-like"/>
</dbReference>
<gene>
    <name evidence="18" type="ORF">GGQ59_000064</name>
</gene>
<dbReference type="RefSeq" id="WP_183814765.1">
    <property type="nucleotide sequence ID" value="NZ_JACHOB010000001.1"/>
</dbReference>
<dbReference type="InterPro" id="IPR027417">
    <property type="entry name" value="P-loop_NTPase"/>
</dbReference>
<comment type="catalytic activity">
    <reaction evidence="11">
        <text>Couples ATP hydrolysis with the unwinding of duplex DNA by translocating in the 3'-5' direction.</text>
        <dbReference type="EC" id="5.6.2.4"/>
    </reaction>
</comment>
<comment type="catalytic activity">
    <reaction evidence="14">
        <text>ATP + H2O = ADP + phosphate + H(+)</text>
        <dbReference type="Rhea" id="RHEA:13065"/>
        <dbReference type="ChEBI" id="CHEBI:15377"/>
        <dbReference type="ChEBI" id="CHEBI:15378"/>
        <dbReference type="ChEBI" id="CHEBI:30616"/>
        <dbReference type="ChEBI" id="CHEBI:43474"/>
        <dbReference type="ChEBI" id="CHEBI:456216"/>
        <dbReference type="EC" id="5.6.2.4"/>
    </reaction>
</comment>
<dbReference type="Gene3D" id="3.90.320.10">
    <property type="match status" value="1"/>
</dbReference>
<dbReference type="PROSITE" id="PS51198">
    <property type="entry name" value="UVRD_HELICASE_ATP_BIND"/>
    <property type="match status" value="1"/>
</dbReference>
<dbReference type="InterPro" id="IPR011604">
    <property type="entry name" value="PDDEXK-like_dom_sf"/>
</dbReference>
<keyword evidence="10" id="KW-0413">Isomerase</keyword>
<evidence type="ECO:0000256" key="6">
    <source>
        <dbReference type="ARBA" id="ARBA00022839"/>
    </source>
</evidence>
<name>A0A840HZX6_9PROT</name>
<dbReference type="GO" id="GO:0004527">
    <property type="term" value="F:exonuclease activity"/>
    <property type="evidence" value="ECO:0007669"/>
    <property type="project" value="UniProtKB-KW"/>
</dbReference>
<proteinExistence type="predicted"/>
<dbReference type="Proteomes" id="UP000563524">
    <property type="component" value="Unassembled WGS sequence"/>
</dbReference>
<dbReference type="GO" id="GO:0043138">
    <property type="term" value="F:3'-5' DNA helicase activity"/>
    <property type="evidence" value="ECO:0007669"/>
    <property type="project" value="UniProtKB-EC"/>
</dbReference>
<dbReference type="EMBL" id="JACHOB010000001">
    <property type="protein sequence ID" value="MBB4657564.1"/>
    <property type="molecule type" value="Genomic_DNA"/>
</dbReference>
<feature type="binding site" evidence="15">
    <location>
        <begin position="33"/>
        <end position="40"/>
    </location>
    <ligand>
        <name>ATP</name>
        <dbReference type="ChEBI" id="CHEBI:30616"/>
    </ligand>
</feature>
<evidence type="ECO:0000259" key="16">
    <source>
        <dbReference type="PROSITE" id="PS51198"/>
    </source>
</evidence>
<dbReference type="NCBIfam" id="TIGR02784">
    <property type="entry name" value="addA_alphas"/>
    <property type="match status" value="1"/>
</dbReference>
<evidence type="ECO:0000256" key="12">
    <source>
        <dbReference type="ARBA" id="ARBA00034808"/>
    </source>
</evidence>
<evidence type="ECO:0000256" key="8">
    <source>
        <dbReference type="ARBA" id="ARBA00023125"/>
    </source>
</evidence>
<evidence type="ECO:0000256" key="3">
    <source>
        <dbReference type="ARBA" id="ARBA00022763"/>
    </source>
</evidence>
<dbReference type="InterPro" id="IPR014017">
    <property type="entry name" value="DNA_helicase_UvrD-like_C"/>
</dbReference>
<dbReference type="AlphaFoldDB" id="A0A840HZX6"/>
<dbReference type="InterPro" id="IPR000212">
    <property type="entry name" value="DNA_helicase_UvrD/REP"/>
</dbReference>
<evidence type="ECO:0000256" key="11">
    <source>
        <dbReference type="ARBA" id="ARBA00034617"/>
    </source>
</evidence>
<evidence type="ECO:0000256" key="9">
    <source>
        <dbReference type="ARBA" id="ARBA00023204"/>
    </source>
</evidence>
<protein>
    <recommendedName>
        <fullName evidence="12">DNA 3'-5' helicase</fullName>
        <ecNumber evidence="12">5.6.2.4</ecNumber>
    </recommendedName>
    <alternativeName>
        <fullName evidence="13">DNA 3'-5' helicase II</fullName>
    </alternativeName>
</protein>
<dbReference type="InterPro" id="IPR014016">
    <property type="entry name" value="UvrD-like_ATP-bd"/>
</dbReference>
<evidence type="ECO:0000256" key="10">
    <source>
        <dbReference type="ARBA" id="ARBA00023235"/>
    </source>
</evidence>
<keyword evidence="2 15" id="KW-0547">Nucleotide-binding</keyword>
<keyword evidence="8" id="KW-0238">DNA-binding</keyword>
<keyword evidence="5 15" id="KW-0347">Helicase</keyword>
<dbReference type="Pfam" id="PF13361">
    <property type="entry name" value="UvrD_C"/>
    <property type="match status" value="1"/>
</dbReference>
<comment type="caution">
    <text evidence="18">The sequence shown here is derived from an EMBL/GenBank/DDBJ whole genome shotgun (WGS) entry which is preliminary data.</text>
</comment>
<dbReference type="Pfam" id="PF00580">
    <property type="entry name" value="UvrD-helicase"/>
    <property type="match status" value="1"/>
</dbReference>
<evidence type="ECO:0000259" key="17">
    <source>
        <dbReference type="PROSITE" id="PS51217"/>
    </source>
</evidence>
<dbReference type="SUPFAM" id="SSF52980">
    <property type="entry name" value="Restriction endonuclease-like"/>
    <property type="match status" value="1"/>
</dbReference>
<feature type="domain" description="UvrD-like helicase C-terminal" evidence="17">
    <location>
        <begin position="530"/>
        <end position="806"/>
    </location>
</feature>
<dbReference type="GO" id="GO:0005524">
    <property type="term" value="F:ATP binding"/>
    <property type="evidence" value="ECO:0007669"/>
    <property type="project" value="UniProtKB-UniRule"/>
</dbReference>
<dbReference type="GO" id="GO:0033202">
    <property type="term" value="C:DNA helicase complex"/>
    <property type="evidence" value="ECO:0007669"/>
    <property type="project" value="TreeGrafter"/>
</dbReference>
<evidence type="ECO:0000256" key="15">
    <source>
        <dbReference type="PROSITE-ProRule" id="PRU00560"/>
    </source>
</evidence>
<evidence type="ECO:0000256" key="7">
    <source>
        <dbReference type="ARBA" id="ARBA00022840"/>
    </source>
</evidence>
<dbReference type="InterPro" id="IPR038726">
    <property type="entry name" value="PDDEXK_AddAB-type"/>
</dbReference>
<evidence type="ECO:0000256" key="2">
    <source>
        <dbReference type="ARBA" id="ARBA00022741"/>
    </source>
</evidence>
<evidence type="ECO:0000256" key="4">
    <source>
        <dbReference type="ARBA" id="ARBA00022801"/>
    </source>
</evidence>
<dbReference type="PANTHER" id="PTHR11070">
    <property type="entry name" value="UVRD / RECB / PCRA DNA HELICASE FAMILY MEMBER"/>
    <property type="match status" value="1"/>
</dbReference>
<dbReference type="Gene3D" id="3.40.50.300">
    <property type="entry name" value="P-loop containing nucleotide triphosphate hydrolases"/>
    <property type="match status" value="4"/>
</dbReference>
<keyword evidence="19" id="KW-1185">Reference proteome</keyword>
<reference evidence="18 19" key="1">
    <citation type="submission" date="2020-08" db="EMBL/GenBank/DDBJ databases">
        <title>Genomic Encyclopedia of Type Strains, Phase IV (KMG-IV): sequencing the most valuable type-strain genomes for metagenomic binning, comparative biology and taxonomic classification.</title>
        <authorList>
            <person name="Goeker M."/>
        </authorList>
    </citation>
    <scope>NUCLEOTIDE SEQUENCE [LARGE SCALE GENOMIC DNA]</scope>
    <source>
        <strain evidence="18 19">DSM 102850</strain>
    </source>
</reference>
<evidence type="ECO:0000313" key="18">
    <source>
        <dbReference type="EMBL" id="MBB4657564.1"/>
    </source>
</evidence>
<dbReference type="EC" id="5.6.2.4" evidence="12"/>